<proteinExistence type="inferred from homology"/>
<dbReference type="EMBL" id="JABBWE010000047">
    <property type="protein sequence ID" value="KAG1790844.1"/>
    <property type="molecule type" value="Genomic_DNA"/>
</dbReference>
<reference evidence="4" key="1">
    <citation type="journal article" date="2020" name="New Phytol.">
        <title>Comparative genomics reveals dynamic genome evolution in host specialist ectomycorrhizal fungi.</title>
        <authorList>
            <person name="Lofgren L.A."/>
            <person name="Nguyen N.H."/>
            <person name="Vilgalys R."/>
            <person name="Ruytinx J."/>
            <person name="Liao H.L."/>
            <person name="Branco S."/>
            <person name="Kuo A."/>
            <person name="LaButti K."/>
            <person name="Lipzen A."/>
            <person name="Andreopoulos W."/>
            <person name="Pangilinan J."/>
            <person name="Riley R."/>
            <person name="Hundley H."/>
            <person name="Na H."/>
            <person name="Barry K."/>
            <person name="Grigoriev I.V."/>
            <person name="Stajich J.E."/>
            <person name="Kennedy P.G."/>
        </authorList>
    </citation>
    <scope>NUCLEOTIDE SEQUENCE</scope>
    <source>
        <strain evidence="4">S12</strain>
    </source>
</reference>
<dbReference type="PANTHER" id="PTHR33365">
    <property type="entry name" value="YALI0B05434P"/>
    <property type="match status" value="1"/>
</dbReference>
<dbReference type="Pfam" id="PF11807">
    <property type="entry name" value="UstYa"/>
    <property type="match status" value="1"/>
</dbReference>
<evidence type="ECO:0000313" key="5">
    <source>
        <dbReference type="Proteomes" id="UP000719766"/>
    </source>
</evidence>
<accession>A0A9P7DEF2</accession>
<dbReference type="GO" id="GO:0043386">
    <property type="term" value="P:mycotoxin biosynthetic process"/>
    <property type="evidence" value="ECO:0007669"/>
    <property type="project" value="InterPro"/>
</dbReference>
<dbReference type="GeneID" id="64597272"/>
<dbReference type="PANTHER" id="PTHR33365:SF11">
    <property type="entry name" value="TAT PATHWAY SIGNAL SEQUENCE"/>
    <property type="match status" value="1"/>
</dbReference>
<evidence type="ECO:0000256" key="1">
    <source>
        <dbReference type="ARBA" id="ARBA00004685"/>
    </source>
</evidence>
<keyword evidence="2" id="KW-0560">Oxidoreductase</keyword>
<sequence>MPGLNLALLPVPSSRIRQSVSMMSRVELAVGWMFGMFTILATMWHTHIRLQPAEHQSIEYTYAGDDYPWEFPVDLTHDAVAMTLHESVHFALNASDTESQLEWESLPSWPKIVGRTHLGPEQRLFVLVFGHQLHCLWILQEALLDYNRDKPLTNLHHAHHCLNYLRQTLMCDAAHTLEMGDFLNVDYEKDRVGDTLVCRDWSKAISVSEEYHEKWLQWRTHWD</sequence>
<dbReference type="Proteomes" id="UP000719766">
    <property type="component" value="Unassembled WGS sequence"/>
</dbReference>
<dbReference type="GO" id="GO:0016491">
    <property type="term" value="F:oxidoreductase activity"/>
    <property type="evidence" value="ECO:0007669"/>
    <property type="project" value="UniProtKB-KW"/>
</dbReference>
<comment type="pathway">
    <text evidence="1">Mycotoxin biosynthesis.</text>
</comment>
<comment type="similarity">
    <text evidence="3">Belongs to the ustYa family.</text>
</comment>
<evidence type="ECO:0008006" key="6">
    <source>
        <dbReference type="Google" id="ProtNLM"/>
    </source>
</evidence>
<gene>
    <name evidence="4" type="ORF">HD556DRAFT_1389311</name>
</gene>
<evidence type="ECO:0000256" key="2">
    <source>
        <dbReference type="ARBA" id="ARBA00023002"/>
    </source>
</evidence>
<protein>
    <recommendedName>
        <fullName evidence="6">Oxidase ustYa</fullName>
    </recommendedName>
</protein>
<name>A0A9P7DEF2_9AGAM</name>
<comment type="caution">
    <text evidence="4">The sequence shown here is derived from an EMBL/GenBank/DDBJ whole genome shotgun (WGS) entry which is preliminary data.</text>
</comment>
<evidence type="ECO:0000256" key="3">
    <source>
        <dbReference type="ARBA" id="ARBA00035112"/>
    </source>
</evidence>
<dbReference type="InterPro" id="IPR021765">
    <property type="entry name" value="UstYa-like"/>
</dbReference>
<organism evidence="4 5">
    <name type="scientific">Suillus plorans</name>
    <dbReference type="NCBI Taxonomy" id="116603"/>
    <lineage>
        <taxon>Eukaryota</taxon>
        <taxon>Fungi</taxon>
        <taxon>Dikarya</taxon>
        <taxon>Basidiomycota</taxon>
        <taxon>Agaricomycotina</taxon>
        <taxon>Agaricomycetes</taxon>
        <taxon>Agaricomycetidae</taxon>
        <taxon>Boletales</taxon>
        <taxon>Suillineae</taxon>
        <taxon>Suillaceae</taxon>
        <taxon>Suillus</taxon>
    </lineage>
</organism>
<dbReference type="AlphaFoldDB" id="A0A9P7DEF2"/>
<evidence type="ECO:0000313" key="4">
    <source>
        <dbReference type="EMBL" id="KAG1790844.1"/>
    </source>
</evidence>
<dbReference type="RefSeq" id="XP_041157777.1">
    <property type="nucleotide sequence ID" value="XM_041303508.1"/>
</dbReference>
<dbReference type="OrthoDB" id="3687641at2759"/>
<keyword evidence="5" id="KW-1185">Reference proteome</keyword>